<evidence type="ECO:0000313" key="2">
    <source>
        <dbReference type="EMBL" id="MBB5042514.1"/>
    </source>
</evidence>
<evidence type="ECO:0000313" key="3">
    <source>
        <dbReference type="Proteomes" id="UP000535406"/>
    </source>
</evidence>
<dbReference type="InterPro" id="IPR007712">
    <property type="entry name" value="RelE/ParE_toxin"/>
</dbReference>
<dbReference type="EMBL" id="JACHIK010000005">
    <property type="protein sequence ID" value="MBB5042514.1"/>
    <property type="molecule type" value="Genomic_DNA"/>
</dbReference>
<dbReference type="Pfam" id="PF05016">
    <property type="entry name" value="ParE_toxin"/>
    <property type="match status" value="1"/>
</dbReference>
<proteinExistence type="predicted"/>
<dbReference type="RefSeq" id="WP_184143473.1">
    <property type="nucleotide sequence ID" value="NZ_JACHIK010000005.1"/>
</dbReference>
<accession>A0A7W8DU20</accession>
<name>A0A7W8DU20_9HYPH</name>
<dbReference type="Gene3D" id="3.30.2310.20">
    <property type="entry name" value="RelE-like"/>
    <property type="match status" value="1"/>
</dbReference>
<dbReference type="Proteomes" id="UP000535406">
    <property type="component" value="Unassembled WGS sequence"/>
</dbReference>
<protein>
    <submittedName>
        <fullName evidence="2">Plasmid stabilization system protein ParE</fullName>
    </submittedName>
</protein>
<evidence type="ECO:0000256" key="1">
    <source>
        <dbReference type="ARBA" id="ARBA00022649"/>
    </source>
</evidence>
<dbReference type="InterPro" id="IPR035093">
    <property type="entry name" value="RelE/ParE_toxin_dom_sf"/>
</dbReference>
<organism evidence="2 3">
    <name type="scientific">Shinella fusca</name>
    <dbReference type="NCBI Taxonomy" id="544480"/>
    <lineage>
        <taxon>Bacteria</taxon>
        <taxon>Pseudomonadati</taxon>
        <taxon>Pseudomonadota</taxon>
        <taxon>Alphaproteobacteria</taxon>
        <taxon>Hyphomicrobiales</taxon>
        <taxon>Rhizobiaceae</taxon>
        <taxon>Shinella</taxon>
    </lineage>
</organism>
<sequence length="103" mass="11728">MKTLVLPAARADIVRQVGYFIEIGQEHIADRFLVAARIAIEHLSHTPQAGAPRPMKSPRLAGLRTWPIEGFDDMKIYYLVADDALTVVRILHGRRDIERILER</sequence>
<keyword evidence="1" id="KW-1277">Toxin-antitoxin system</keyword>
<keyword evidence="3" id="KW-1185">Reference proteome</keyword>
<dbReference type="AlphaFoldDB" id="A0A7W8DU20"/>
<gene>
    <name evidence="2" type="ORF">HNQ66_001910</name>
</gene>
<reference evidence="2 3" key="1">
    <citation type="submission" date="2020-08" db="EMBL/GenBank/DDBJ databases">
        <title>Genomic Encyclopedia of Type Strains, Phase IV (KMG-IV): sequencing the most valuable type-strain genomes for metagenomic binning, comparative biology and taxonomic classification.</title>
        <authorList>
            <person name="Goeker M."/>
        </authorList>
    </citation>
    <scope>NUCLEOTIDE SEQUENCE [LARGE SCALE GENOMIC DNA]</scope>
    <source>
        <strain evidence="2 3">DSM 21319</strain>
    </source>
</reference>
<comment type="caution">
    <text evidence="2">The sequence shown here is derived from an EMBL/GenBank/DDBJ whole genome shotgun (WGS) entry which is preliminary data.</text>
</comment>